<dbReference type="OrthoDB" id="3689339at2"/>
<keyword evidence="3" id="KW-1185">Reference proteome</keyword>
<dbReference type="STRING" id="68170.GCA_000974445_03958"/>
<dbReference type="InterPro" id="IPR036894">
    <property type="entry name" value="YbaB-like_sf"/>
</dbReference>
<accession>A0A0F0GY30</accession>
<dbReference type="PATRIC" id="fig|68170.10.peg.5127"/>
<reference evidence="2 3" key="1">
    <citation type="submission" date="2015-02" db="EMBL/GenBank/DDBJ databases">
        <authorList>
            <person name="Ju K.-S."/>
            <person name="Doroghazi J.R."/>
            <person name="Metcalf W."/>
        </authorList>
    </citation>
    <scope>NUCLEOTIDE SEQUENCE [LARGE SCALE GENOMIC DNA]</scope>
    <source>
        <strain evidence="2 3">NRRL B-16140</strain>
    </source>
</reference>
<dbReference type="SUPFAM" id="SSF82607">
    <property type="entry name" value="YbaB-like"/>
    <property type="match status" value="1"/>
</dbReference>
<dbReference type="AlphaFoldDB" id="A0A0F0GY30"/>
<feature type="region of interest" description="Disordered" evidence="1">
    <location>
        <begin position="110"/>
        <end position="148"/>
    </location>
</feature>
<dbReference type="Gene3D" id="3.30.1310.10">
    <property type="entry name" value="Nucleoid-associated protein YbaB-like domain"/>
    <property type="match status" value="1"/>
</dbReference>
<evidence type="ECO:0000313" key="3">
    <source>
        <dbReference type="Proteomes" id="UP000033393"/>
    </source>
</evidence>
<comment type="caution">
    <text evidence="2">The sequence shown here is derived from an EMBL/GenBank/DDBJ whole genome shotgun (WGS) entry which is preliminary data.</text>
</comment>
<evidence type="ECO:0000313" key="2">
    <source>
        <dbReference type="EMBL" id="KJK47461.1"/>
    </source>
</evidence>
<dbReference type="RefSeq" id="WP_045313166.1">
    <property type="nucleotide sequence ID" value="NZ_JYJG01000135.1"/>
</dbReference>
<dbReference type="InterPro" id="IPR004401">
    <property type="entry name" value="YbaB/EbfC"/>
</dbReference>
<gene>
    <name evidence="2" type="ORF">UK23_20370</name>
</gene>
<evidence type="ECO:0008006" key="4">
    <source>
        <dbReference type="Google" id="ProtNLM"/>
    </source>
</evidence>
<proteinExistence type="predicted"/>
<dbReference type="EMBL" id="JYJG01000135">
    <property type="protein sequence ID" value="KJK47461.1"/>
    <property type="molecule type" value="Genomic_DNA"/>
</dbReference>
<name>A0A0F0GY30_LENAE</name>
<protein>
    <recommendedName>
        <fullName evidence="4">YbaB/EbfC DNA-binding family protein</fullName>
    </recommendedName>
</protein>
<dbReference type="GO" id="GO:0003677">
    <property type="term" value="F:DNA binding"/>
    <property type="evidence" value="ECO:0007669"/>
    <property type="project" value="InterPro"/>
</dbReference>
<dbReference type="Pfam" id="PF02575">
    <property type="entry name" value="YbaB_DNA_bd"/>
    <property type="match status" value="1"/>
</dbReference>
<organism evidence="2 3">
    <name type="scientific">Lentzea aerocolonigenes</name>
    <name type="common">Lechevalieria aerocolonigenes</name>
    <name type="synonym">Saccharothrix aerocolonigenes</name>
    <dbReference type="NCBI Taxonomy" id="68170"/>
    <lineage>
        <taxon>Bacteria</taxon>
        <taxon>Bacillati</taxon>
        <taxon>Actinomycetota</taxon>
        <taxon>Actinomycetes</taxon>
        <taxon>Pseudonocardiales</taxon>
        <taxon>Pseudonocardiaceae</taxon>
        <taxon>Lentzea</taxon>
    </lineage>
</organism>
<sequence>MAAVNEERMQATEQLQRDLAVTTETIEHPNGLCMVTASAKGEFKALHLHPALLQQGARAVGEVVTETVRLATNAAVQTSFNKMALALGDGMAIDVESIVGDSPFRTTWNPVVPGKSAAPEATPERRPRTPFVDDPDEDAFFENPFGRR</sequence>
<evidence type="ECO:0000256" key="1">
    <source>
        <dbReference type="SAM" id="MobiDB-lite"/>
    </source>
</evidence>
<dbReference type="Proteomes" id="UP000033393">
    <property type="component" value="Unassembled WGS sequence"/>
</dbReference>